<feature type="transmembrane region" description="Helical" evidence="1">
    <location>
        <begin position="12"/>
        <end position="30"/>
    </location>
</feature>
<dbReference type="OrthoDB" id="9813718at2"/>
<proteinExistence type="predicted"/>
<feature type="domain" description="DUF4010" evidence="3">
    <location>
        <begin position="187"/>
        <end position="406"/>
    </location>
</feature>
<feature type="transmembrane region" description="Helical" evidence="1">
    <location>
        <begin position="240"/>
        <end position="266"/>
    </location>
</feature>
<keyword evidence="5" id="KW-1185">Reference proteome</keyword>
<evidence type="ECO:0000313" key="5">
    <source>
        <dbReference type="Proteomes" id="UP000036426"/>
    </source>
</evidence>
<dbReference type="EMBL" id="LDOV01000025">
    <property type="protein sequence ID" value="KLV00241.1"/>
    <property type="molecule type" value="Genomic_DNA"/>
</dbReference>
<feature type="transmembrane region" description="Helical" evidence="1">
    <location>
        <begin position="374"/>
        <end position="393"/>
    </location>
</feature>
<feature type="transmembrane region" description="Helical" evidence="1">
    <location>
        <begin position="272"/>
        <end position="291"/>
    </location>
</feature>
<feature type="transmembrane region" description="Helical" evidence="1">
    <location>
        <begin position="208"/>
        <end position="228"/>
    </location>
</feature>
<accession>A0A0J1GKW2</accession>
<evidence type="ECO:0000259" key="3">
    <source>
        <dbReference type="Pfam" id="PF13194"/>
    </source>
</evidence>
<name>A0A0J1GKW2_9GAMM</name>
<feature type="transmembrane region" description="Helical" evidence="1">
    <location>
        <begin position="67"/>
        <end position="86"/>
    </location>
</feature>
<keyword evidence="1" id="KW-1133">Transmembrane helix</keyword>
<dbReference type="RefSeq" id="WP_047875179.1">
    <property type="nucleotide sequence ID" value="NZ_BMYC01000015.1"/>
</dbReference>
<sequence>MDTGLDFSSPYIRLAIALLLGAIIGIQRGWVDRNEAAGSRIAGIRTYSLVGLLGGLCGLLADHFSELFLGLAFIALTVIVSVAYVSRLRWHNNLSITGLVGTLLTFLLGALAVIGDPVLAASSAVITAIILDNKKELHEALRKLQEYELDAALRLLLISVVMLPLLPNQAMGPWDAINPYEVWWMVVLIASISFVGYFAMKIGGTEKGILLTCLFAGLSSSTALTLQFSHLSKQQPPLSGLLASGILLSCGTMFPRILFVCSVVNWTLLERLWLPMLAMMLGFYVSAGWIWRTHQSDGQTSPEMKQNPLALTSALIFGVILMVIIVLANALQAWFGNAGTLLLAATSGITDVDAITLALGRQSALGVGTEAVEGAAHVGVTLAAMGIFIAAAVNSVVKMGMACVIGDSSMRKYVIMPILLSVVLGGVTLFASQG</sequence>
<dbReference type="AlphaFoldDB" id="A0A0J1GKW2"/>
<dbReference type="InterPro" id="IPR049177">
    <property type="entry name" value="MgtC_SapB_SrpB_YhiD_N"/>
</dbReference>
<dbReference type="InterPro" id="IPR025105">
    <property type="entry name" value="DUF4010"/>
</dbReference>
<feature type="transmembrane region" description="Helical" evidence="1">
    <location>
        <begin position="311"/>
        <end position="335"/>
    </location>
</feature>
<keyword evidence="1" id="KW-0472">Membrane</keyword>
<feature type="transmembrane region" description="Helical" evidence="1">
    <location>
        <begin position="42"/>
        <end position="61"/>
    </location>
</feature>
<feature type="domain" description="MgtC/SapB/SrpB/YhiD N-terminal" evidence="2">
    <location>
        <begin position="14"/>
        <end position="139"/>
    </location>
</feature>
<feature type="transmembrane region" description="Helical" evidence="1">
    <location>
        <begin position="182"/>
        <end position="202"/>
    </location>
</feature>
<organism evidence="4 5">
    <name type="scientific">Photobacterium aphoticum</name>
    <dbReference type="NCBI Taxonomy" id="754436"/>
    <lineage>
        <taxon>Bacteria</taxon>
        <taxon>Pseudomonadati</taxon>
        <taxon>Pseudomonadota</taxon>
        <taxon>Gammaproteobacteria</taxon>
        <taxon>Vibrionales</taxon>
        <taxon>Vibrionaceae</taxon>
        <taxon>Photobacterium</taxon>
    </lineage>
</organism>
<evidence type="ECO:0000259" key="2">
    <source>
        <dbReference type="Pfam" id="PF02308"/>
    </source>
</evidence>
<comment type="caution">
    <text evidence="4">The sequence shown here is derived from an EMBL/GenBank/DDBJ whole genome shotgun (WGS) entry which is preliminary data.</text>
</comment>
<dbReference type="Proteomes" id="UP000036426">
    <property type="component" value="Unassembled WGS sequence"/>
</dbReference>
<feature type="transmembrane region" description="Helical" evidence="1">
    <location>
        <begin position="98"/>
        <end position="131"/>
    </location>
</feature>
<dbReference type="PANTHER" id="PTHR39084:SF1">
    <property type="entry name" value="DUF4010 DOMAIN-CONTAINING PROTEIN"/>
    <property type="match status" value="1"/>
</dbReference>
<gene>
    <name evidence="4" type="ORF">ABT58_14775</name>
</gene>
<protein>
    <submittedName>
        <fullName evidence="4">Membrane protein</fullName>
    </submittedName>
</protein>
<dbReference type="Pfam" id="PF02308">
    <property type="entry name" value="MgtC"/>
    <property type="match status" value="1"/>
</dbReference>
<dbReference type="PANTHER" id="PTHR39084">
    <property type="entry name" value="MEMBRANE PROTEIN-RELATED"/>
    <property type="match status" value="1"/>
</dbReference>
<evidence type="ECO:0000256" key="1">
    <source>
        <dbReference type="SAM" id="Phobius"/>
    </source>
</evidence>
<dbReference type="Pfam" id="PF13194">
    <property type="entry name" value="DUF4010"/>
    <property type="match status" value="1"/>
</dbReference>
<dbReference type="PATRIC" id="fig|754436.4.peg.3132"/>
<reference evidence="4 5" key="1">
    <citation type="submission" date="2015-05" db="EMBL/GenBank/DDBJ databases">
        <title>Photobacterium galathea sp. nov.</title>
        <authorList>
            <person name="Machado H."/>
            <person name="Gram L."/>
        </authorList>
    </citation>
    <scope>NUCLEOTIDE SEQUENCE [LARGE SCALE GENOMIC DNA]</scope>
    <source>
        <strain evidence="4 5">DSM 25995</strain>
    </source>
</reference>
<feature type="transmembrane region" description="Helical" evidence="1">
    <location>
        <begin position="413"/>
        <end position="431"/>
    </location>
</feature>
<keyword evidence="1" id="KW-0812">Transmembrane</keyword>
<evidence type="ECO:0000313" key="4">
    <source>
        <dbReference type="EMBL" id="KLV00241.1"/>
    </source>
</evidence>